<keyword evidence="1" id="KW-0175">Coiled coil</keyword>
<feature type="region of interest" description="Disordered" evidence="2">
    <location>
        <begin position="81"/>
        <end position="115"/>
    </location>
</feature>
<dbReference type="AlphaFoldDB" id="A0A4Q0T295"/>
<comment type="caution">
    <text evidence="3">The sequence shown here is derived from an EMBL/GenBank/DDBJ whole genome shotgun (WGS) entry which is preliminary data.</text>
</comment>
<dbReference type="EMBL" id="RDSM01000002">
    <property type="protein sequence ID" value="RXH55596.1"/>
    <property type="molecule type" value="Genomic_DNA"/>
</dbReference>
<accession>A0A4Q0T295</accession>
<dbReference type="OrthoDB" id="114754at2"/>
<evidence type="ECO:0000256" key="1">
    <source>
        <dbReference type="SAM" id="Coils"/>
    </source>
</evidence>
<dbReference type="RefSeq" id="WP_128913221.1">
    <property type="nucleotide sequence ID" value="NZ_RDSM01000002.1"/>
</dbReference>
<keyword evidence="4" id="KW-1185">Reference proteome</keyword>
<name>A0A4Q0T295_9BACT</name>
<reference evidence="4" key="2">
    <citation type="submission" date="2019-02" db="EMBL/GenBank/DDBJ databases">
        <title>Granulicella sibirica sp. nov., a psychrotolerant acidobacterium isolated from an organic soil layer in forested tundra, West Siberia.</title>
        <authorList>
            <person name="Oshkin I.Y."/>
            <person name="Kulichevskaya I.S."/>
            <person name="Rijpstra W.I.C."/>
            <person name="Sinninghe Damste J.S."/>
            <person name="Rakitin A.L."/>
            <person name="Ravin N.V."/>
            <person name="Dedysh S.N."/>
        </authorList>
    </citation>
    <scope>NUCLEOTIDE SEQUENCE [LARGE SCALE GENOMIC DNA]</scope>
    <source>
        <strain evidence="4">AF10</strain>
    </source>
</reference>
<protein>
    <recommendedName>
        <fullName evidence="5">Molecular chaperone DnaJ</fullName>
    </recommendedName>
</protein>
<feature type="compositionally biased region" description="Basic and acidic residues" evidence="2">
    <location>
        <begin position="81"/>
        <end position="107"/>
    </location>
</feature>
<organism evidence="3 4">
    <name type="scientific">Granulicella sibirica</name>
    <dbReference type="NCBI Taxonomy" id="2479048"/>
    <lineage>
        <taxon>Bacteria</taxon>
        <taxon>Pseudomonadati</taxon>
        <taxon>Acidobacteriota</taxon>
        <taxon>Terriglobia</taxon>
        <taxon>Terriglobales</taxon>
        <taxon>Acidobacteriaceae</taxon>
        <taxon>Granulicella</taxon>
    </lineage>
</organism>
<feature type="coiled-coil region" evidence="1">
    <location>
        <begin position="23"/>
        <end position="50"/>
    </location>
</feature>
<evidence type="ECO:0008006" key="5">
    <source>
        <dbReference type="Google" id="ProtNLM"/>
    </source>
</evidence>
<evidence type="ECO:0000256" key="2">
    <source>
        <dbReference type="SAM" id="MobiDB-lite"/>
    </source>
</evidence>
<evidence type="ECO:0000313" key="4">
    <source>
        <dbReference type="Proteomes" id="UP000289437"/>
    </source>
</evidence>
<sequence>MPAEIILQQTPDAAALFDKREQLAAVRTMLAEREAELAQIRAQLKTFEGRYLRQVGVLYAELDELEARIAEREVALYDSESARRRAEETRQRAQETRDAAFGEAREAEEFDPPPSLKTLFRDVAKRIHPDFARDEEELKHFTLLMARANQAYSRGDTEMLQRLLDDHREIHASIAGEGAAAEVLRIGRQIRHAERDIAALDAERAALLSGDIAQLHLDAETAAREHRDLLTELATSLLEQVADARRRFELIDRQISAHGR</sequence>
<proteinExistence type="predicted"/>
<evidence type="ECO:0000313" key="3">
    <source>
        <dbReference type="EMBL" id="RXH55596.1"/>
    </source>
</evidence>
<dbReference type="Proteomes" id="UP000289437">
    <property type="component" value="Unassembled WGS sequence"/>
</dbReference>
<reference evidence="3 4" key="1">
    <citation type="submission" date="2018-11" db="EMBL/GenBank/DDBJ databases">
        <authorList>
            <person name="Mardanov A.V."/>
            <person name="Ravin N.V."/>
            <person name="Dedysh S.N."/>
        </authorList>
    </citation>
    <scope>NUCLEOTIDE SEQUENCE [LARGE SCALE GENOMIC DNA]</scope>
    <source>
        <strain evidence="3 4">AF10</strain>
    </source>
</reference>
<gene>
    <name evidence="3" type="ORF">GRAN_2453</name>
</gene>